<feature type="compositionally biased region" description="Polar residues" evidence="1">
    <location>
        <begin position="193"/>
        <end position="215"/>
    </location>
</feature>
<feature type="compositionally biased region" description="Polar residues" evidence="1">
    <location>
        <begin position="1306"/>
        <end position="1324"/>
    </location>
</feature>
<feature type="region of interest" description="Disordered" evidence="1">
    <location>
        <begin position="766"/>
        <end position="821"/>
    </location>
</feature>
<feature type="region of interest" description="Disordered" evidence="1">
    <location>
        <begin position="1290"/>
        <end position="1325"/>
    </location>
</feature>
<feature type="compositionally biased region" description="Basic and acidic residues" evidence="1">
    <location>
        <begin position="812"/>
        <end position="821"/>
    </location>
</feature>
<evidence type="ECO:0000313" key="3">
    <source>
        <dbReference type="Proteomes" id="UP001064489"/>
    </source>
</evidence>
<feature type="compositionally biased region" description="Polar residues" evidence="1">
    <location>
        <begin position="1127"/>
        <end position="1137"/>
    </location>
</feature>
<dbReference type="Proteomes" id="UP001064489">
    <property type="component" value="Chromosome 8"/>
</dbReference>
<feature type="compositionally biased region" description="Polar residues" evidence="1">
    <location>
        <begin position="766"/>
        <end position="782"/>
    </location>
</feature>
<dbReference type="PANTHER" id="PTHR31267:SF7">
    <property type="entry name" value="DENTIN SIALOPHOSPHOPROTEIN-LIKE PROTEIN"/>
    <property type="match status" value="1"/>
</dbReference>
<proteinExistence type="predicted"/>
<keyword evidence="3" id="KW-1185">Reference proteome</keyword>
<gene>
    <name evidence="2" type="ORF">LWI28_004336</name>
</gene>
<feature type="compositionally biased region" description="Polar residues" evidence="1">
    <location>
        <begin position="797"/>
        <end position="811"/>
    </location>
</feature>
<reference evidence="2" key="1">
    <citation type="journal article" date="2022" name="Plant J.">
        <title>Strategies of tolerance reflected in two North American maple genomes.</title>
        <authorList>
            <person name="McEvoy S.L."/>
            <person name="Sezen U.U."/>
            <person name="Trouern-Trend A."/>
            <person name="McMahon S.M."/>
            <person name="Schaberg P.G."/>
            <person name="Yang J."/>
            <person name="Wegrzyn J.L."/>
            <person name="Swenson N.G."/>
        </authorList>
    </citation>
    <scope>NUCLEOTIDE SEQUENCE</scope>
    <source>
        <strain evidence="2">91603</strain>
    </source>
</reference>
<dbReference type="InterPro" id="IPR027417">
    <property type="entry name" value="P-loop_NTPase"/>
</dbReference>
<dbReference type="PANTHER" id="PTHR31267">
    <property type="entry name" value="DENTIN SIALOPHOSPHOPROTEIN-LIKE PROTEIN"/>
    <property type="match status" value="1"/>
</dbReference>
<name>A0AAD5IP80_ACENE</name>
<dbReference type="Gene3D" id="3.40.50.300">
    <property type="entry name" value="P-loop containing nucleotide triphosphate hydrolases"/>
    <property type="match status" value="1"/>
</dbReference>
<feature type="compositionally biased region" description="Basic and acidic residues" evidence="1">
    <location>
        <begin position="1294"/>
        <end position="1304"/>
    </location>
</feature>
<feature type="region of interest" description="Disordered" evidence="1">
    <location>
        <begin position="1120"/>
        <end position="1175"/>
    </location>
</feature>
<feature type="region of interest" description="Disordered" evidence="1">
    <location>
        <begin position="1212"/>
        <end position="1235"/>
    </location>
</feature>
<feature type="region of interest" description="Disordered" evidence="1">
    <location>
        <begin position="1257"/>
        <end position="1278"/>
    </location>
</feature>
<protein>
    <submittedName>
        <fullName evidence="2">Uncharacterized protein</fullName>
    </submittedName>
</protein>
<sequence length="2010" mass="219098">MGYFEERLKVILKEVEDAQGKVILFIDEIHLVLGAGWIDGSMDAANLFKPMLARERQLPDKAIDLVDEAYANIHSIGGSISSFGGGLSTSLCRFSLHKNLAAENLRGGLSMPGNEVGDRIHNFFGQENLSQGQHHSQVVDGTWSSLNNNPWVGSQRQIGAPLISNLKNYSVQQSADSDRGHGGQSSSLQHGLNFTQSASKPELARSQSQNRQPSLNGYMHGHQSIQTRQNESNFLGVDTEYNRHNLTSRGLPVLDPQLGNGPEHNKKNPVRLESTESPVNYDFFGGQQQMSNQHPGMLQSLQRQQSGISDMQLLQQQVMLRKLQELQRQQQLHNPQFQQHEARQQNSINQVSSVVKQATGSHTSAHINGIPMQDASNYSWQPELMAANANWLQRGPPPVMQVSTSGLMFSPDQGQIRMMGLVPQQVDQSLYGVPITSTRTNSSQHSPIHMDKPTMLQVSVGSNSFPGNQYAAFPDHVSMQDGTMVSMQGYQGKNIFGGQGLNSGLNLENLQQMNAQQKGVSMQEFHDRQEFVGPSETSQEKTAMQVAPSQNAAALDPEEEKILFGSDDNVWEAFGRSTNMGSGCSNMLDGTDLFGALPSIQSGSWSALMQSAVAEASSGDTVIQEGWSGLSVRNSEPSTANQQPSYVNDGSKQPSAWTDNNLQTASALSSRPFPVSVDANTNMNYSSVSGVQQSGLKTLHEQNEKLQNDSSQRFAQQFSAEGNRWLDYSTIQKPVAEGSHFYGNVAHPPETELNVKGASPSWNHQESMSSYITGGQPSNRPNGWNFIDSVSPGGCATSKNQGDENSLQPTHSGDHRSAMHEKMGHGTGIWKTNSVSNATEHASSAIGQSQVNKEDSDLNNAAAVSDSSAIMANQKSIQQLPTTHNLNFWKNVNSSVNRRINEVPGKHLHHLDKSPQIIESSGNNGPNNGEIELETENLSIKEKSSDSLRSNISHNTSTAGLRENVWLDANDPFTFPGGKQKSSGQVGRKPFGTRKFQYHPMGDVEIDTEPSYGIKSVTHSQATPQQVSRGLSGYDQVYNGQSKYFGHIAKNSMENDKVHLPGFQGDMKYMDGVPSKGMHPGSTPVTSAPYDRSVDNFTKNKTASSSQNMLELLHKVDQSKEHGYATPFSSSDRNQSEMPEAETSDGSVGHLQHQSSASQGFGLQLGPPSQRMSLPDHALSFKSSSQAVNSLSSAHIGSEMGKKGHTWLASTASDQSLHPSHETSQADSRNKISSNVGQIGDNALQYNIQGSFSAGFPYPRSQLQNQQMSGADGQVSKSQSVNVSFDRFASQSKQIDDSSERLHTSELASSSETSQPCDNNQNYVRGSAQPFPVLEAMPVSQPSTPGLSQQGSVSKMLPNAWASVSNQQNSAVVQASPNLFKSYPQSTNYLEKPSSGPLKLDEQIAQKGDNGSSGFATYSANIQDSVGKEQAMKEQQVLSESDATQKTGALHLLGKESVVNRLFDSSLSNSTTAQRDIEAFGRSLKPKNLQHNYSLLHQMQAMKSTEADPDNRSVKRFKGPECGLDAQHVSLAGLQHLSSGPNVMVTDASTNSLPPGDSMMLSFSAKSGDNHETNAFGHNDSQNPINDSSAVAVRGENSQISPQMAPSWFDQYGNFKNGQMLPTYDARKATAMKTMEQPFAVGKSSDGLQVGQSTKPNVFADASQLLNVQQSPISLATEHLSSPQLLPPAITNQSLILARPSKRKAATSKLLPWHREVLQDFQKLQNISMAEMEWAQAANRLMEKVEDETELIEDGQPMLRSKRRLVLTTQLMQQLFRPSSAKVLTSQASAHHESVTYFVARSTLGDACSSISSSRSDTSLHPDSGYLKLQTSERIGNQYISKAMEDFIDRAKKLEDDLLRLDKRASILDLRVECQDLEKFSVINRFAKFHGRGQADGAETSSSSDVSANSQKFFPQRYVTALPMPRNLPDRNCILTDFIVFTASPSVMYPAILLHAAPLVSSSPSPVSPTANVGLYLGSSQPTDTHPLTPSKSRTSLLAYFPPRLRHALL</sequence>
<evidence type="ECO:0000313" key="2">
    <source>
        <dbReference type="EMBL" id="KAI9173649.1"/>
    </source>
</evidence>
<feature type="compositionally biased region" description="Polar residues" evidence="1">
    <location>
        <begin position="1261"/>
        <end position="1278"/>
    </location>
</feature>
<feature type="compositionally biased region" description="Polar residues" evidence="1">
    <location>
        <begin position="1152"/>
        <end position="1161"/>
    </location>
</feature>
<feature type="region of interest" description="Disordered" evidence="1">
    <location>
        <begin position="248"/>
        <end position="270"/>
    </location>
</feature>
<feature type="region of interest" description="Disordered" evidence="1">
    <location>
        <begin position="171"/>
        <end position="227"/>
    </location>
</feature>
<comment type="caution">
    <text evidence="2">The sequence shown here is derived from an EMBL/GenBank/DDBJ whole genome shotgun (WGS) entry which is preliminary data.</text>
</comment>
<dbReference type="EMBL" id="JAJSOW010000103">
    <property type="protein sequence ID" value="KAI9173649.1"/>
    <property type="molecule type" value="Genomic_DNA"/>
</dbReference>
<reference evidence="2" key="2">
    <citation type="submission" date="2023-02" db="EMBL/GenBank/DDBJ databases">
        <authorList>
            <person name="Swenson N.G."/>
            <person name="Wegrzyn J.L."/>
            <person name="Mcevoy S.L."/>
        </authorList>
    </citation>
    <scope>NUCLEOTIDE SEQUENCE</scope>
    <source>
        <strain evidence="2">91603</strain>
        <tissue evidence="2">Leaf</tissue>
    </source>
</reference>
<evidence type="ECO:0000256" key="1">
    <source>
        <dbReference type="SAM" id="MobiDB-lite"/>
    </source>
</evidence>
<dbReference type="SUPFAM" id="SSF52540">
    <property type="entry name" value="P-loop containing nucleoside triphosphate hydrolases"/>
    <property type="match status" value="1"/>
</dbReference>
<feature type="region of interest" description="Disordered" evidence="1">
    <location>
        <begin position="631"/>
        <end position="656"/>
    </location>
</feature>
<accession>A0AAD5IP80</accession>
<organism evidence="2 3">
    <name type="scientific">Acer negundo</name>
    <name type="common">Box elder</name>
    <dbReference type="NCBI Taxonomy" id="4023"/>
    <lineage>
        <taxon>Eukaryota</taxon>
        <taxon>Viridiplantae</taxon>
        <taxon>Streptophyta</taxon>
        <taxon>Embryophyta</taxon>
        <taxon>Tracheophyta</taxon>
        <taxon>Spermatophyta</taxon>
        <taxon>Magnoliopsida</taxon>
        <taxon>eudicotyledons</taxon>
        <taxon>Gunneridae</taxon>
        <taxon>Pentapetalae</taxon>
        <taxon>rosids</taxon>
        <taxon>malvids</taxon>
        <taxon>Sapindales</taxon>
        <taxon>Sapindaceae</taxon>
        <taxon>Hippocastanoideae</taxon>
        <taxon>Acereae</taxon>
        <taxon>Acer</taxon>
    </lineage>
</organism>